<dbReference type="Pfam" id="PF06876">
    <property type="entry name" value="SCRL"/>
    <property type="match status" value="1"/>
</dbReference>
<dbReference type="OrthoDB" id="849239at2759"/>
<dbReference type="GO" id="GO:0005576">
    <property type="term" value="C:extracellular region"/>
    <property type="evidence" value="ECO:0007669"/>
    <property type="project" value="UniProtKB-SubCell"/>
</dbReference>
<evidence type="ECO:0000256" key="2">
    <source>
        <dbReference type="ARBA" id="ARBA00006722"/>
    </source>
</evidence>
<dbReference type="InterPro" id="IPR010682">
    <property type="entry name" value="SCRL"/>
</dbReference>
<gene>
    <name evidence="5" type="ORF">Tsubulata_024621</name>
</gene>
<evidence type="ECO:0000256" key="3">
    <source>
        <dbReference type="ARBA" id="ARBA00022525"/>
    </source>
</evidence>
<dbReference type="PANTHER" id="PTHR34450">
    <property type="entry name" value="DEFENSIN-LIKE PROTEIN 245-RELATED"/>
    <property type="match status" value="1"/>
</dbReference>
<evidence type="ECO:0008006" key="7">
    <source>
        <dbReference type="Google" id="ProtNLM"/>
    </source>
</evidence>
<reference evidence="5" key="1">
    <citation type="submission" date="2022-02" db="EMBL/GenBank/DDBJ databases">
        <authorList>
            <person name="Henning P.M."/>
            <person name="McCubbin A.G."/>
            <person name="Shore J.S."/>
        </authorList>
    </citation>
    <scope>NUCLEOTIDE SEQUENCE</scope>
    <source>
        <strain evidence="5">F60SS</strain>
        <tissue evidence="5">Leaves</tissue>
    </source>
</reference>
<organism evidence="5 6">
    <name type="scientific">Turnera subulata</name>
    <dbReference type="NCBI Taxonomy" id="218843"/>
    <lineage>
        <taxon>Eukaryota</taxon>
        <taxon>Viridiplantae</taxon>
        <taxon>Streptophyta</taxon>
        <taxon>Embryophyta</taxon>
        <taxon>Tracheophyta</taxon>
        <taxon>Spermatophyta</taxon>
        <taxon>Magnoliopsida</taxon>
        <taxon>eudicotyledons</taxon>
        <taxon>Gunneridae</taxon>
        <taxon>Pentapetalae</taxon>
        <taxon>rosids</taxon>
        <taxon>fabids</taxon>
        <taxon>Malpighiales</taxon>
        <taxon>Passifloraceae</taxon>
        <taxon>Turnera</taxon>
    </lineage>
</organism>
<dbReference type="PANTHER" id="PTHR34450:SF9">
    <property type="entry name" value="DEFENSIN-LIKE PROTEIN 242-RELATED"/>
    <property type="match status" value="1"/>
</dbReference>
<evidence type="ECO:0000256" key="1">
    <source>
        <dbReference type="ARBA" id="ARBA00004613"/>
    </source>
</evidence>
<accession>A0A9Q0J2T1</accession>
<sequence>MKKNYIALFLSQRKVICFFFNAFKCAAEITWCPKQEIFPGPCGGNPGQQCLLDFLGKYGAAGMPKNCQCQNSGPNQRLCKCDVVCQN</sequence>
<keyword evidence="6" id="KW-1185">Reference proteome</keyword>
<evidence type="ECO:0000313" key="5">
    <source>
        <dbReference type="EMBL" id="KAJ4827506.1"/>
    </source>
</evidence>
<keyword evidence="4" id="KW-0732">Signal</keyword>
<dbReference type="Proteomes" id="UP001141552">
    <property type="component" value="Unassembled WGS sequence"/>
</dbReference>
<reference evidence="5" key="2">
    <citation type="journal article" date="2023" name="Plants (Basel)">
        <title>Annotation of the Turnera subulata (Passifloraceae) Draft Genome Reveals the S-Locus Evolved after the Divergence of Turneroideae from Passifloroideae in a Stepwise Manner.</title>
        <authorList>
            <person name="Henning P.M."/>
            <person name="Roalson E.H."/>
            <person name="Mir W."/>
            <person name="McCubbin A.G."/>
            <person name="Shore J.S."/>
        </authorList>
    </citation>
    <scope>NUCLEOTIDE SEQUENCE</scope>
    <source>
        <strain evidence="5">F60SS</strain>
    </source>
</reference>
<evidence type="ECO:0000313" key="6">
    <source>
        <dbReference type="Proteomes" id="UP001141552"/>
    </source>
</evidence>
<name>A0A9Q0J2T1_9ROSI</name>
<dbReference type="EMBL" id="JAKUCV010006404">
    <property type="protein sequence ID" value="KAJ4827506.1"/>
    <property type="molecule type" value="Genomic_DNA"/>
</dbReference>
<dbReference type="AlphaFoldDB" id="A0A9Q0J2T1"/>
<keyword evidence="3" id="KW-0964">Secreted</keyword>
<protein>
    <recommendedName>
        <fullName evidence="7">Defensin-like protein</fullName>
    </recommendedName>
</protein>
<comment type="subcellular location">
    <subcellularLocation>
        <location evidence="1">Secreted</location>
    </subcellularLocation>
</comment>
<dbReference type="GO" id="GO:0007165">
    <property type="term" value="P:signal transduction"/>
    <property type="evidence" value="ECO:0007669"/>
    <property type="project" value="InterPro"/>
</dbReference>
<proteinExistence type="inferred from homology"/>
<comment type="caution">
    <text evidence="5">The sequence shown here is derived from an EMBL/GenBank/DDBJ whole genome shotgun (WGS) entry which is preliminary data.</text>
</comment>
<comment type="similarity">
    <text evidence="2">Belongs to the DEFL family.</text>
</comment>
<evidence type="ECO:0000256" key="4">
    <source>
        <dbReference type="ARBA" id="ARBA00022729"/>
    </source>
</evidence>